<name>A0A1Z4LH41_9CYAN</name>
<dbReference type="EMBL" id="AP018227">
    <property type="protein sequence ID" value="BAY80575.1"/>
    <property type="molecule type" value="Genomic_DNA"/>
</dbReference>
<dbReference type="AlphaFoldDB" id="A0A1Z4LH41"/>
<evidence type="ECO:0000313" key="2">
    <source>
        <dbReference type="Proteomes" id="UP000218418"/>
    </source>
</evidence>
<protein>
    <submittedName>
        <fullName evidence="1">Uncharacterized protein</fullName>
    </submittedName>
</protein>
<gene>
    <name evidence="1" type="ORF">NIES267_00320</name>
</gene>
<reference evidence="1 2" key="1">
    <citation type="submission" date="2017-06" db="EMBL/GenBank/DDBJ databases">
        <title>Genome sequencing of cyanobaciteial culture collection at National Institute for Environmental Studies (NIES).</title>
        <authorList>
            <person name="Hirose Y."/>
            <person name="Shimura Y."/>
            <person name="Fujisawa T."/>
            <person name="Nakamura Y."/>
            <person name="Kawachi M."/>
        </authorList>
    </citation>
    <scope>NUCLEOTIDE SEQUENCE [LARGE SCALE GENOMIC DNA]</scope>
    <source>
        <strain evidence="1 2">NIES-267</strain>
    </source>
</reference>
<organism evidence="1 2">
    <name type="scientific">Calothrix parasitica NIES-267</name>
    <dbReference type="NCBI Taxonomy" id="1973488"/>
    <lineage>
        <taxon>Bacteria</taxon>
        <taxon>Bacillati</taxon>
        <taxon>Cyanobacteriota</taxon>
        <taxon>Cyanophyceae</taxon>
        <taxon>Nostocales</taxon>
        <taxon>Calotrichaceae</taxon>
        <taxon>Calothrix</taxon>
    </lineage>
</organism>
<accession>A0A1Z4LH41</accession>
<dbReference type="Proteomes" id="UP000218418">
    <property type="component" value="Chromosome"/>
</dbReference>
<sequence length="55" mass="6434">MNFMLHHIFVFIQQALVRVAEVGYNIIAVREDLCKKILNSGAKGIEFKELNQTRW</sequence>
<proteinExistence type="predicted"/>
<evidence type="ECO:0000313" key="1">
    <source>
        <dbReference type="EMBL" id="BAY80575.1"/>
    </source>
</evidence>
<keyword evidence="2" id="KW-1185">Reference proteome</keyword>